<dbReference type="SMART" id="SM00065">
    <property type="entry name" value="GAF"/>
    <property type="match status" value="1"/>
</dbReference>
<dbReference type="PROSITE" id="PS50112">
    <property type="entry name" value="PAS"/>
    <property type="match status" value="1"/>
</dbReference>
<dbReference type="Pfam" id="PF08448">
    <property type="entry name" value="PAS_4"/>
    <property type="match status" value="1"/>
</dbReference>
<dbReference type="InterPro" id="IPR003018">
    <property type="entry name" value="GAF"/>
</dbReference>
<dbReference type="SUPFAM" id="SSF55781">
    <property type="entry name" value="GAF domain-like"/>
    <property type="match status" value="1"/>
</dbReference>
<evidence type="ECO:0000259" key="2">
    <source>
        <dbReference type="PROSITE" id="PS50112"/>
    </source>
</evidence>
<dbReference type="Gene3D" id="3.30.450.20">
    <property type="entry name" value="PAS domain"/>
    <property type="match status" value="1"/>
</dbReference>
<evidence type="ECO:0000313" key="4">
    <source>
        <dbReference type="Proteomes" id="UP001550378"/>
    </source>
</evidence>
<keyword evidence="1" id="KW-0378">Hydrolase</keyword>
<dbReference type="Pfam" id="PF01590">
    <property type="entry name" value="GAF"/>
    <property type="match status" value="1"/>
</dbReference>
<sequence>MRRPTGAAGPHERLGTLQRLLGRALDRLGAGAYAVDADWNVVAVNAQAEMLLDRTAEELLGRDAHDLLHRRANGTSMSRSRCSIIKAFIAGQVRQEERGFFARGDGSLLTASWLVAPLRFTPQETGALVVFHEYDPGGAALPVSAVNAGLLPELERLALLAETTTQLTATLDVNEALDRLVRLVVPMLADWVVIDLITESGVIQRTVVAHDDEGRISRRPDLQGSLLSVPETSPLPLSRALRGAGSTLATPQTYQGPPDSHVAVEQRRLFETSGMHSAVIAPIRGLRDVLGALTLGRSEQPEPFTTAEIPLLEDITRRAGLALDNARLYQRQRKVAETMQRHLLPHLPSVPGLSMSARYLPAPHASQVGGDWYDVFPLHDDALALVIGDVAGHDLDAAAGMAQLRNILRAYAWSQHEPPSVIVDRFDQALPHITDVGMATMILGRLQTRRDGQWDLQWTNAGHPPPLLVTHDGQARCLSGGQGILLGAQSGLRRTDAVSTLPPLSTLVLYTDGLVESPRHTIDDGLDRLRRRAADLAGHPLETFIDALMDARPPDNDDDVAVLAIRVPPAGAD</sequence>
<dbReference type="InterPro" id="IPR052016">
    <property type="entry name" value="Bact_Sigma-Reg"/>
</dbReference>
<dbReference type="EMBL" id="JBEXZR010000007">
    <property type="protein sequence ID" value="MEU0707824.1"/>
    <property type="molecule type" value="Genomic_DNA"/>
</dbReference>
<proteinExistence type="predicted"/>
<name>A0ABV2W2R7_9ACTN</name>
<accession>A0ABV2W2R7</accession>
<dbReference type="Gene3D" id="3.30.450.40">
    <property type="match status" value="1"/>
</dbReference>
<dbReference type="InterPro" id="IPR001932">
    <property type="entry name" value="PPM-type_phosphatase-like_dom"/>
</dbReference>
<evidence type="ECO:0000256" key="1">
    <source>
        <dbReference type="ARBA" id="ARBA00022801"/>
    </source>
</evidence>
<dbReference type="PANTHER" id="PTHR43156:SF2">
    <property type="entry name" value="STAGE II SPORULATION PROTEIN E"/>
    <property type="match status" value="1"/>
</dbReference>
<reference evidence="3 4" key="1">
    <citation type="submission" date="2024-06" db="EMBL/GenBank/DDBJ databases">
        <title>The Natural Products Discovery Center: Release of the First 8490 Sequenced Strains for Exploring Actinobacteria Biosynthetic Diversity.</title>
        <authorList>
            <person name="Kalkreuter E."/>
            <person name="Kautsar S.A."/>
            <person name="Yang D."/>
            <person name="Bader C.D."/>
            <person name="Teijaro C.N."/>
            <person name="Fluegel L."/>
            <person name="Davis C.M."/>
            <person name="Simpson J.R."/>
            <person name="Lauterbach L."/>
            <person name="Steele A.D."/>
            <person name="Gui C."/>
            <person name="Meng S."/>
            <person name="Li G."/>
            <person name="Viehrig K."/>
            <person name="Ye F."/>
            <person name="Su P."/>
            <person name="Kiefer A.F."/>
            <person name="Nichols A."/>
            <person name="Cepeda A.J."/>
            <person name="Yan W."/>
            <person name="Fan B."/>
            <person name="Jiang Y."/>
            <person name="Adhikari A."/>
            <person name="Zheng C.-J."/>
            <person name="Schuster L."/>
            <person name="Cowan T.M."/>
            <person name="Smanski M.J."/>
            <person name="Chevrette M.G."/>
            <person name="De Carvalho L.P.S."/>
            <person name="Shen B."/>
        </authorList>
    </citation>
    <scope>NUCLEOTIDE SEQUENCE [LARGE SCALE GENOMIC DNA]</scope>
    <source>
        <strain evidence="3 4">NPDC006337</strain>
    </source>
</reference>
<dbReference type="SUPFAM" id="SSF55785">
    <property type="entry name" value="PYP-like sensor domain (PAS domain)"/>
    <property type="match status" value="1"/>
</dbReference>
<dbReference type="InterPro" id="IPR013656">
    <property type="entry name" value="PAS_4"/>
</dbReference>
<protein>
    <submittedName>
        <fullName evidence="3">SpoIIE family protein phosphatase</fullName>
    </submittedName>
</protein>
<dbReference type="InterPro" id="IPR035965">
    <property type="entry name" value="PAS-like_dom_sf"/>
</dbReference>
<feature type="domain" description="PAS" evidence="2">
    <location>
        <begin position="17"/>
        <end position="69"/>
    </location>
</feature>
<dbReference type="InterPro" id="IPR000014">
    <property type="entry name" value="PAS"/>
</dbReference>
<dbReference type="Proteomes" id="UP001550378">
    <property type="component" value="Unassembled WGS sequence"/>
</dbReference>
<dbReference type="PANTHER" id="PTHR43156">
    <property type="entry name" value="STAGE II SPORULATION PROTEIN E-RELATED"/>
    <property type="match status" value="1"/>
</dbReference>
<dbReference type="Gene3D" id="3.60.40.10">
    <property type="entry name" value="PPM-type phosphatase domain"/>
    <property type="match status" value="1"/>
</dbReference>
<dbReference type="CDD" id="cd00130">
    <property type="entry name" value="PAS"/>
    <property type="match status" value="1"/>
</dbReference>
<dbReference type="RefSeq" id="WP_359658339.1">
    <property type="nucleotide sequence ID" value="NZ_JBEXZP010000315.1"/>
</dbReference>
<organism evidence="3 4">
    <name type="scientific">Streptomyces lavendulocolor</name>
    <dbReference type="NCBI Taxonomy" id="67316"/>
    <lineage>
        <taxon>Bacteria</taxon>
        <taxon>Bacillati</taxon>
        <taxon>Actinomycetota</taxon>
        <taxon>Actinomycetes</taxon>
        <taxon>Kitasatosporales</taxon>
        <taxon>Streptomycetaceae</taxon>
        <taxon>Streptomyces</taxon>
    </lineage>
</organism>
<dbReference type="InterPro" id="IPR036457">
    <property type="entry name" value="PPM-type-like_dom_sf"/>
</dbReference>
<comment type="caution">
    <text evidence="3">The sequence shown here is derived from an EMBL/GenBank/DDBJ whole genome shotgun (WGS) entry which is preliminary data.</text>
</comment>
<dbReference type="Pfam" id="PF07228">
    <property type="entry name" value="SpoIIE"/>
    <property type="match status" value="1"/>
</dbReference>
<evidence type="ECO:0000313" key="3">
    <source>
        <dbReference type="EMBL" id="MEU0707824.1"/>
    </source>
</evidence>
<gene>
    <name evidence="3" type="ORF">ABZ508_10685</name>
</gene>
<dbReference type="InterPro" id="IPR029016">
    <property type="entry name" value="GAF-like_dom_sf"/>
</dbReference>
<dbReference type="SMART" id="SM00091">
    <property type="entry name" value="PAS"/>
    <property type="match status" value="1"/>
</dbReference>
<dbReference type="SMART" id="SM00331">
    <property type="entry name" value="PP2C_SIG"/>
    <property type="match status" value="1"/>
</dbReference>
<keyword evidence="4" id="KW-1185">Reference proteome</keyword>